<name>A0ABW0WED7_STRNO</name>
<dbReference type="InterPro" id="IPR050320">
    <property type="entry name" value="N5-glutamine_MTase"/>
</dbReference>
<proteinExistence type="predicted"/>
<feature type="domain" description="Methyltransferase" evidence="1">
    <location>
        <begin position="60"/>
        <end position="179"/>
    </location>
</feature>
<protein>
    <submittedName>
        <fullName evidence="2">Class I SAM-dependent methyltransferase</fullName>
    </submittedName>
</protein>
<dbReference type="PANTHER" id="PTHR18895:SF74">
    <property type="entry name" value="MTRF1L RELEASE FACTOR GLUTAMINE METHYLTRANSFERASE"/>
    <property type="match status" value="1"/>
</dbReference>
<dbReference type="RefSeq" id="WP_344348241.1">
    <property type="nucleotide sequence ID" value="NZ_BAAASM010000014.1"/>
</dbReference>
<dbReference type="GO" id="GO:0032259">
    <property type="term" value="P:methylation"/>
    <property type="evidence" value="ECO:0007669"/>
    <property type="project" value="UniProtKB-KW"/>
</dbReference>
<gene>
    <name evidence="2" type="ORF">ACFP3J_06405</name>
</gene>
<keyword evidence="2" id="KW-0808">Transferase</keyword>
<evidence type="ECO:0000313" key="2">
    <source>
        <dbReference type="EMBL" id="MFC5655121.1"/>
    </source>
</evidence>
<keyword evidence="3" id="KW-1185">Reference proteome</keyword>
<dbReference type="Gene3D" id="3.40.50.150">
    <property type="entry name" value="Vaccinia Virus protein VP39"/>
    <property type="match status" value="1"/>
</dbReference>
<dbReference type="GO" id="GO:0008168">
    <property type="term" value="F:methyltransferase activity"/>
    <property type="evidence" value="ECO:0007669"/>
    <property type="project" value="UniProtKB-KW"/>
</dbReference>
<comment type="caution">
    <text evidence="2">The sequence shown here is derived from an EMBL/GenBank/DDBJ whole genome shotgun (WGS) entry which is preliminary data.</text>
</comment>
<evidence type="ECO:0000259" key="1">
    <source>
        <dbReference type="Pfam" id="PF13847"/>
    </source>
</evidence>
<accession>A0ABW0WED7</accession>
<dbReference type="EMBL" id="JBHSOE010000007">
    <property type="protein sequence ID" value="MFC5655121.1"/>
    <property type="molecule type" value="Genomic_DNA"/>
</dbReference>
<evidence type="ECO:0000313" key="3">
    <source>
        <dbReference type="Proteomes" id="UP001596065"/>
    </source>
</evidence>
<dbReference type="InterPro" id="IPR029063">
    <property type="entry name" value="SAM-dependent_MTases_sf"/>
</dbReference>
<dbReference type="CDD" id="cd02440">
    <property type="entry name" value="AdoMet_MTases"/>
    <property type="match status" value="1"/>
</dbReference>
<dbReference type="Pfam" id="PF13847">
    <property type="entry name" value="Methyltransf_31"/>
    <property type="match status" value="1"/>
</dbReference>
<dbReference type="InterPro" id="IPR025714">
    <property type="entry name" value="Methyltranfer_dom"/>
</dbReference>
<dbReference type="SUPFAM" id="SSF53335">
    <property type="entry name" value="S-adenosyl-L-methionine-dependent methyltransferases"/>
    <property type="match status" value="1"/>
</dbReference>
<reference evidence="3" key="1">
    <citation type="journal article" date="2019" name="Int. J. Syst. Evol. Microbiol.">
        <title>The Global Catalogue of Microorganisms (GCM) 10K type strain sequencing project: providing services to taxonomists for standard genome sequencing and annotation.</title>
        <authorList>
            <consortium name="The Broad Institute Genomics Platform"/>
            <consortium name="The Broad Institute Genome Sequencing Center for Infectious Disease"/>
            <person name="Wu L."/>
            <person name="Ma J."/>
        </authorList>
    </citation>
    <scope>NUCLEOTIDE SEQUENCE [LARGE SCALE GENOMIC DNA]</scope>
    <source>
        <strain evidence="3">KCTC 5701</strain>
    </source>
</reference>
<dbReference type="Proteomes" id="UP001596065">
    <property type="component" value="Unassembled WGS sequence"/>
</dbReference>
<sequence length="224" mass="24766">MSFERGDALLRLNQTTADRPSSFRLLGREWDLLEGVFAPVYCFSTRLFASWIAYPEGGGFLEVGSGTGVVAVTAALGGCARVTALDISPEAVENTRRNAARHGVADRVRTLRSDLFSALDADDRYDTVFWNSSFIDPPEGHVQETDLHRAIFDPGYEAHRTYLTQARRHLRPGGRLLLGFSNLGNDERLRSLADEAGLTIRLLNTSGTSLVPGVEYRLLELLPR</sequence>
<organism evidence="2 3">
    <name type="scientific">Streptomyces nogalater</name>
    <dbReference type="NCBI Taxonomy" id="38314"/>
    <lineage>
        <taxon>Bacteria</taxon>
        <taxon>Bacillati</taxon>
        <taxon>Actinomycetota</taxon>
        <taxon>Actinomycetes</taxon>
        <taxon>Kitasatosporales</taxon>
        <taxon>Streptomycetaceae</taxon>
        <taxon>Streptomyces</taxon>
    </lineage>
</organism>
<keyword evidence="2" id="KW-0489">Methyltransferase</keyword>
<dbReference type="PANTHER" id="PTHR18895">
    <property type="entry name" value="HEMK METHYLTRANSFERASE"/>
    <property type="match status" value="1"/>
</dbReference>